<dbReference type="EMBL" id="CAXKWB010001400">
    <property type="protein sequence ID" value="CAL4064274.1"/>
    <property type="molecule type" value="Genomic_DNA"/>
</dbReference>
<dbReference type="InterPro" id="IPR036612">
    <property type="entry name" value="KH_dom_type_1_sf"/>
</dbReference>
<dbReference type="Pfam" id="PF22675">
    <property type="entry name" value="KH-I_KHDC4-BBP"/>
    <property type="match status" value="1"/>
</dbReference>
<evidence type="ECO:0000313" key="6">
    <source>
        <dbReference type="Proteomes" id="UP001497623"/>
    </source>
</evidence>
<name>A0AAV2PT03_MEGNR</name>
<dbReference type="Proteomes" id="UP001497623">
    <property type="component" value="Unassembled WGS sequence"/>
</dbReference>
<evidence type="ECO:0000313" key="5">
    <source>
        <dbReference type="EMBL" id="CAL4064274.1"/>
    </source>
</evidence>
<protein>
    <recommendedName>
        <fullName evidence="4">K Homology domain-containing protein</fullName>
    </recommendedName>
</protein>
<feature type="domain" description="K Homology" evidence="4">
    <location>
        <begin position="176"/>
        <end position="274"/>
    </location>
</feature>
<dbReference type="SUPFAM" id="SSF54791">
    <property type="entry name" value="Eukaryotic type KH-domain (KH-domain type I)"/>
    <property type="match status" value="1"/>
</dbReference>
<accession>A0AAV2PT03</accession>
<evidence type="ECO:0000256" key="3">
    <source>
        <dbReference type="SAM" id="MobiDB-lite"/>
    </source>
</evidence>
<dbReference type="InterPro" id="IPR004087">
    <property type="entry name" value="KH_dom"/>
</dbReference>
<reference evidence="5 6" key="1">
    <citation type="submission" date="2024-05" db="EMBL/GenBank/DDBJ databases">
        <authorList>
            <person name="Wallberg A."/>
        </authorList>
    </citation>
    <scope>NUCLEOTIDE SEQUENCE [LARGE SCALE GENOMIC DNA]</scope>
</reference>
<evidence type="ECO:0000256" key="2">
    <source>
        <dbReference type="PROSITE-ProRule" id="PRU00117"/>
    </source>
</evidence>
<feature type="region of interest" description="Disordered" evidence="3">
    <location>
        <begin position="304"/>
        <end position="347"/>
    </location>
</feature>
<dbReference type="PANTHER" id="PTHR11208">
    <property type="entry name" value="RNA-BINDING PROTEIN RELATED"/>
    <property type="match status" value="1"/>
</dbReference>
<evidence type="ECO:0000259" key="4">
    <source>
        <dbReference type="SMART" id="SM00322"/>
    </source>
</evidence>
<dbReference type="GO" id="GO:0005634">
    <property type="term" value="C:nucleus"/>
    <property type="evidence" value="ECO:0007669"/>
    <property type="project" value="TreeGrafter"/>
</dbReference>
<feature type="compositionally biased region" description="Low complexity" evidence="3">
    <location>
        <begin position="304"/>
        <end position="323"/>
    </location>
</feature>
<keyword evidence="6" id="KW-1185">Reference proteome</keyword>
<comment type="caution">
    <text evidence="5">The sequence shown here is derived from an EMBL/GenBank/DDBJ whole genome shotgun (WGS) entry which is preliminary data.</text>
</comment>
<dbReference type="Gene3D" id="3.30.1370.10">
    <property type="entry name" value="K Homology domain, type 1"/>
    <property type="match status" value="1"/>
</dbReference>
<feature type="non-terminal residue" evidence="5">
    <location>
        <position position="479"/>
    </location>
</feature>
<dbReference type="AlphaFoldDB" id="A0AAV2PT03"/>
<sequence>MARHRNVLGVQLVDEEFCAILLRPHLMVLHGNKLLMCDLASGRLAGAGDDLDTDSAAGIQANVYLVVAAKVVNHVVLGDNFARGPLHTGWDLSDVTMTNISLVTFVFAPSPTLLLSTLYMPAVIKDVHNLDETLEGMSSGSALLRTKIERLQTSGRSLLMRSEERKMADVTKDKAVKLTIRILVPVKDHPKFNFVGKLLGPKGNSLKRLQEETMTKMAILGRGSMRDKQKEEELRLTGDPKFLHLQDDLHVEVTAVAPPAEAHARLAYALTEIRRYLVPDYNDDIRQQQMREIQIMGSSNNNNLISNNNINNSQSQNGAISGSEEGSCSPKSTGSPPPGANSLGGMRGGVRGFGGLTLASPHPALRGLNSKQQACLAPGKEGVSSSRGLGGGVSSSVSSRRSVLSLLTRARAIQQKEQELLDVYHDLPGHSVYDHMADLGDPTADEIAGRVVFGALKVGNTALKVGSTADRARYRHDPY</sequence>
<dbReference type="PANTHER" id="PTHR11208:SF42">
    <property type="entry name" value="QUAKING RELATED 54B, ISOFORM E"/>
    <property type="match status" value="1"/>
</dbReference>
<feature type="compositionally biased region" description="Polar residues" evidence="3">
    <location>
        <begin position="324"/>
        <end position="334"/>
    </location>
</feature>
<keyword evidence="1 2" id="KW-0694">RNA-binding</keyword>
<dbReference type="PROSITE" id="PS50084">
    <property type="entry name" value="KH_TYPE_1"/>
    <property type="match status" value="1"/>
</dbReference>
<dbReference type="CDD" id="cd22384">
    <property type="entry name" value="KH-I_KHDRBS"/>
    <property type="match status" value="1"/>
</dbReference>
<dbReference type="InterPro" id="IPR055256">
    <property type="entry name" value="KH_1_KHDC4/BBP-like"/>
</dbReference>
<dbReference type="SMART" id="SM00322">
    <property type="entry name" value="KH"/>
    <property type="match status" value="1"/>
</dbReference>
<organism evidence="5 6">
    <name type="scientific">Meganyctiphanes norvegica</name>
    <name type="common">Northern krill</name>
    <name type="synonym">Thysanopoda norvegica</name>
    <dbReference type="NCBI Taxonomy" id="48144"/>
    <lineage>
        <taxon>Eukaryota</taxon>
        <taxon>Metazoa</taxon>
        <taxon>Ecdysozoa</taxon>
        <taxon>Arthropoda</taxon>
        <taxon>Crustacea</taxon>
        <taxon>Multicrustacea</taxon>
        <taxon>Malacostraca</taxon>
        <taxon>Eumalacostraca</taxon>
        <taxon>Eucarida</taxon>
        <taxon>Euphausiacea</taxon>
        <taxon>Euphausiidae</taxon>
        <taxon>Meganyctiphanes</taxon>
    </lineage>
</organism>
<dbReference type="InterPro" id="IPR045071">
    <property type="entry name" value="BBP-like"/>
</dbReference>
<gene>
    <name evidence="5" type="ORF">MNOR_LOCUS3937</name>
</gene>
<evidence type="ECO:0000256" key="1">
    <source>
        <dbReference type="ARBA" id="ARBA00022884"/>
    </source>
</evidence>
<feature type="region of interest" description="Disordered" evidence="3">
    <location>
        <begin position="376"/>
        <end position="396"/>
    </location>
</feature>
<dbReference type="GO" id="GO:0003729">
    <property type="term" value="F:mRNA binding"/>
    <property type="evidence" value="ECO:0007669"/>
    <property type="project" value="TreeGrafter"/>
</dbReference>
<proteinExistence type="predicted"/>
<dbReference type="GO" id="GO:0000381">
    <property type="term" value="P:regulation of alternative mRNA splicing, via spliceosome"/>
    <property type="evidence" value="ECO:0007669"/>
    <property type="project" value="TreeGrafter"/>
</dbReference>